<evidence type="ECO:0000256" key="2">
    <source>
        <dbReference type="SAM" id="Phobius"/>
    </source>
</evidence>
<name>A0A9P3PN88_LYOSH</name>
<comment type="caution">
    <text evidence="4">The sequence shown here is derived from an EMBL/GenBank/DDBJ whole genome shotgun (WGS) entry which is preliminary data.</text>
</comment>
<organism evidence="4 5">
    <name type="scientific">Lyophyllum shimeji</name>
    <name type="common">Hon-shimeji</name>
    <name type="synonym">Tricholoma shimeji</name>
    <dbReference type="NCBI Taxonomy" id="47721"/>
    <lineage>
        <taxon>Eukaryota</taxon>
        <taxon>Fungi</taxon>
        <taxon>Dikarya</taxon>
        <taxon>Basidiomycota</taxon>
        <taxon>Agaricomycotina</taxon>
        <taxon>Agaricomycetes</taxon>
        <taxon>Agaricomycetidae</taxon>
        <taxon>Agaricales</taxon>
        <taxon>Tricholomatineae</taxon>
        <taxon>Lyophyllaceae</taxon>
        <taxon>Lyophyllum</taxon>
    </lineage>
</organism>
<feature type="chain" id="PRO_5040114849" evidence="3">
    <location>
        <begin position="27"/>
        <end position="169"/>
    </location>
</feature>
<keyword evidence="2" id="KW-0472">Membrane</keyword>
<feature type="signal peptide" evidence="3">
    <location>
        <begin position="1"/>
        <end position="26"/>
    </location>
</feature>
<reference evidence="4" key="1">
    <citation type="submission" date="2022-07" db="EMBL/GenBank/DDBJ databases">
        <title>The genome of Lyophyllum shimeji provides insight into the initial evolution of ectomycorrhizal fungal genome.</title>
        <authorList>
            <person name="Kobayashi Y."/>
            <person name="Shibata T."/>
            <person name="Hirakawa H."/>
            <person name="Shigenobu S."/>
            <person name="Nishiyama T."/>
            <person name="Yamada A."/>
            <person name="Hasebe M."/>
            <person name="Kawaguchi M."/>
        </authorList>
    </citation>
    <scope>NUCLEOTIDE SEQUENCE</scope>
    <source>
        <strain evidence="4">AT787</strain>
    </source>
</reference>
<feature type="region of interest" description="Disordered" evidence="1">
    <location>
        <begin position="33"/>
        <end position="58"/>
    </location>
</feature>
<dbReference type="Proteomes" id="UP001063166">
    <property type="component" value="Unassembled WGS sequence"/>
</dbReference>
<evidence type="ECO:0000256" key="1">
    <source>
        <dbReference type="SAM" id="MobiDB-lite"/>
    </source>
</evidence>
<gene>
    <name evidence="4" type="ORF">LshimejAT787_0504180</name>
</gene>
<evidence type="ECO:0000256" key="3">
    <source>
        <dbReference type="SAM" id="SignalP"/>
    </source>
</evidence>
<protein>
    <submittedName>
        <fullName evidence="4">Uncharacterized protein</fullName>
    </submittedName>
</protein>
<sequence length="169" mass="17912">MPSLERIAHLMSPLLVCMVLSAASTAALPPASLPSGGGSMNTSEALSPVEEGDDPGNGSMTRSTIVAIPIVLGLAVILLLALYCLRHWTSIARRFFGKGSNRPLPDPRGLSDECTLHSLLHCCTELLRGFLPPLCPHWGRGKIPWLDDDGLLGEIDAPLADRCVVPPSA</sequence>
<keyword evidence="2" id="KW-0812">Transmembrane</keyword>
<keyword evidence="3" id="KW-0732">Signal</keyword>
<accession>A0A9P3PN88</accession>
<keyword evidence="2" id="KW-1133">Transmembrane helix</keyword>
<dbReference type="EMBL" id="BRPK01000005">
    <property type="protein sequence ID" value="GLB38553.1"/>
    <property type="molecule type" value="Genomic_DNA"/>
</dbReference>
<feature type="transmembrane region" description="Helical" evidence="2">
    <location>
        <begin position="65"/>
        <end position="85"/>
    </location>
</feature>
<evidence type="ECO:0000313" key="5">
    <source>
        <dbReference type="Proteomes" id="UP001063166"/>
    </source>
</evidence>
<keyword evidence="5" id="KW-1185">Reference proteome</keyword>
<evidence type="ECO:0000313" key="4">
    <source>
        <dbReference type="EMBL" id="GLB38553.1"/>
    </source>
</evidence>
<dbReference type="AlphaFoldDB" id="A0A9P3PN88"/>
<proteinExistence type="predicted"/>